<proteinExistence type="predicted"/>
<organism evidence="2 3">
    <name type="scientific">Cirrhinus molitorella</name>
    <name type="common">mud carp</name>
    <dbReference type="NCBI Taxonomy" id="172907"/>
    <lineage>
        <taxon>Eukaryota</taxon>
        <taxon>Metazoa</taxon>
        <taxon>Chordata</taxon>
        <taxon>Craniata</taxon>
        <taxon>Vertebrata</taxon>
        <taxon>Euteleostomi</taxon>
        <taxon>Actinopterygii</taxon>
        <taxon>Neopterygii</taxon>
        <taxon>Teleostei</taxon>
        <taxon>Ostariophysi</taxon>
        <taxon>Cypriniformes</taxon>
        <taxon>Cyprinidae</taxon>
        <taxon>Labeoninae</taxon>
        <taxon>Labeonini</taxon>
        <taxon>Cirrhinus</taxon>
    </lineage>
</organism>
<feature type="compositionally biased region" description="Basic and acidic residues" evidence="1">
    <location>
        <begin position="31"/>
        <end position="44"/>
    </location>
</feature>
<feature type="region of interest" description="Disordered" evidence="1">
    <location>
        <begin position="1"/>
        <end position="67"/>
    </location>
</feature>
<protein>
    <submittedName>
        <fullName evidence="2">Uncharacterized protein</fullName>
    </submittedName>
</protein>
<feature type="compositionally biased region" description="Polar residues" evidence="1">
    <location>
        <begin position="10"/>
        <end position="30"/>
    </location>
</feature>
<dbReference type="Proteomes" id="UP001558613">
    <property type="component" value="Unassembled WGS sequence"/>
</dbReference>
<sequence>MKRRLHDETPSPQDTAEQYSRSQKQCNFAESRTEDNSLFQDRKQPNHIQRPRSGKPHADTGAPPPMQTLVEWIGHVFTVATDRSLNSPHFRNTDVHTFYF</sequence>
<evidence type="ECO:0000256" key="1">
    <source>
        <dbReference type="SAM" id="MobiDB-lite"/>
    </source>
</evidence>
<accession>A0ABR3NAR3</accession>
<gene>
    <name evidence="2" type="ORF">QQF64_026853</name>
</gene>
<keyword evidence="3" id="KW-1185">Reference proteome</keyword>
<reference evidence="2 3" key="1">
    <citation type="submission" date="2023-09" db="EMBL/GenBank/DDBJ databases">
        <authorList>
            <person name="Wang M."/>
        </authorList>
    </citation>
    <scope>NUCLEOTIDE SEQUENCE [LARGE SCALE GENOMIC DNA]</scope>
    <source>
        <strain evidence="2">GT-2023</strain>
        <tissue evidence="2">Liver</tissue>
    </source>
</reference>
<dbReference type="EMBL" id="JAYMGO010000005">
    <property type="protein sequence ID" value="KAL1274039.1"/>
    <property type="molecule type" value="Genomic_DNA"/>
</dbReference>
<comment type="caution">
    <text evidence="2">The sequence shown here is derived from an EMBL/GenBank/DDBJ whole genome shotgun (WGS) entry which is preliminary data.</text>
</comment>
<evidence type="ECO:0000313" key="2">
    <source>
        <dbReference type="EMBL" id="KAL1274039.1"/>
    </source>
</evidence>
<name>A0ABR3NAR3_9TELE</name>
<evidence type="ECO:0000313" key="3">
    <source>
        <dbReference type="Proteomes" id="UP001558613"/>
    </source>
</evidence>